<evidence type="ECO:0000313" key="2">
    <source>
        <dbReference type="Proteomes" id="UP000500767"/>
    </source>
</evidence>
<sequence>MIQAEVAMELINRARGLLYERIYHLEAGGAGDQRAAKKLDAIAVKLYELLRTIDYREPKRVRAVIARWSPLMRDEEQFWTVLKEGPGLFNV</sequence>
<dbReference type="Proteomes" id="UP000500767">
    <property type="component" value="Plasmid unnamed2"/>
</dbReference>
<dbReference type="AlphaFoldDB" id="A0A6M8HYJ7"/>
<keyword evidence="2" id="KW-1185">Reference proteome</keyword>
<dbReference type="RefSeq" id="WP_172443563.1">
    <property type="nucleotide sequence ID" value="NZ_CP053710.1"/>
</dbReference>
<proteinExistence type="predicted"/>
<keyword evidence="1" id="KW-0614">Plasmid</keyword>
<reference evidence="1 2" key="1">
    <citation type="journal article" date="2014" name="World J. Microbiol. Biotechnol.">
        <title>Biodiversity and physiological characteristics of Antarctic and Arctic lichens-associated bacteria.</title>
        <authorList>
            <person name="Lee Y.M."/>
            <person name="Kim E.H."/>
            <person name="Lee H.K."/>
            <person name="Hong S.G."/>
        </authorList>
    </citation>
    <scope>NUCLEOTIDE SEQUENCE [LARGE SCALE GENOMIC DNA]</scope>
    <source>
        <strain evidence="1 2">PAMC 26569</strain>
        <plasmid evidence="1">unnamed2</plasmid>
    </source>
</reference>
<gene>
    <name evidence="1" type="ORF">HN018_24260</name>
</gene>
<geneLocation type="plasmid" evidence="1 2">
    <name>unnamed2</name>
</geneLocation>
<dbReference type="KEGG" id="lck:HN018_24260"/>
<name>A0A6M8HYJ7_9PROT</name>
<evidence type="ECO:0000313" key="1">
    <source>
        <dbReference type="EMBL" id="QKE93326.1"/>
    </source>
</evidence>
<organism evidence="1 2">
    <name type="scientific">Lichenicola cladoniae</name>
    <dbReference type="NCBI Taxonomy" id="1484109"/>
    <lineage>
        <taxon>Bacteria</taxon>
        <taxon>Pseudomonadati</taxon>
        <taxon>Pseudomonadota</taxon>
        <taxon>Alphaproteobacteria</taxon>
        <taxon>Acetobacterales</taxon>
        <taxon>Acetobacteraceae</taxon>
        <taxon>Lichenicola</taxon>
    </lineage>
</organism>
<accession>A0A6M8HYJ7</accession>
<protein>
    <submittedName>
        <fullName evidence="1">Uncharacterized protein</fullName>
    </submittedName>
</protein>
<dbReference type="EMBL" id="CP053710">
    <property type="protein sequence ID" value="QKE93326.1"/>
    <property type="molecule type" value="Genomic_DNA"/>
</dbReference>